<comment type="similarity">
    <text evidence="2">Belongs to the glycosyl hydrolase 33 family.</text>
</comment>
<evidence type="ECO:0000256" key="3">
    <source>
        <dbReference type="ARBA" id="ARBA00012733"/>
    </source>
</evidence>
<dbReference type="CDD" id="cd15482">
    <property type="entry name" value="Sialidase_non-viral"/>
    <property type="match status" value="1"/>
</dbReference>
<dbReference type="Proteomes" id="UP001580928">
    <property type="component" value="Unassembled WGS sequence"/>
</dbReference>
<organism evidence="5 6">
    <name type="scientific">Albibacterium profundi</name>
    <dbReference type="NCBI Taxonomy" id="3134906"/>
    <lineage>
        <taxon>Bacteria</taxon>
        <taxon>Pseudomonadati</taxon>
        <taxon>Bacteroidota</taxon>
        <taxon>Sphingobacteriia</taxon>
        <taxon>Sphingobacteriales</taxon>
        <taxon>Sphingobacteriaceae</taxon>
        <taxon>Albibacterium</taxon>
    </lineage>
</organism>
<dbReference type="Gene3D" id="2.120.10.10">
    <property type="match status" value="1"/>
</dbReference>
<dbReference type="InterPro" id="IPR036278">
    <property type="entry name" value="Sialidase_sf"/>
</dbReference>
<dbReference type="RefSeq" id="WP_375557525.1">
    <property type="nucleotide sequence ID" value="NZ_JBBVGT010000002.1"/>
</dbReference>
<reference evidence="5 6" key="1">
    <citation type="submission" date="2024-04" db="EMBL/GenBank/DDBJ databases">
        <title>Albibacterium profundi sp. nov., isolated from sediment of the Challenger Deep of Mariana Trench.</title>
        <authorList>
            <person name="Wang Y."/>
        </authorList>
    </citation>
    <scope>NUCLEOTIDE SEQUENCE [LARGE SCALE GENOMIC DNA]</scope>
    <source>
        <strain evidence="5 6">RHL897</strain>
    </source>
</reference>
<dbReference type="PANTHER" id="PTHR10628">
    <property type="entry name" value="SIALIDASE"/>
    <property type="match status" value="1"/>
</dbReference>
<dbReference type="InterPro" id="IPR026856">
    <property type="entry name" value="Sialidase_fam"/>
</dbReference>
<comment type="caution">
    <text evidence="5">The sequence shown here is derived from an EMBL/GenBank/DDBJ whole genome shotgun (WGS) entry which is preliminary data.</text>
</comment>
<dbReference type="PANTHER" id="PTHR10628:SF30">
    <property type="entry name" value="EXO-ALPHA-SIALIDASE"/>
    <property type="match status" value="1"/>
</dbReference>
<dbReference type="EC" id="3.2.1.18" evidence="3"/>
<comment type="catalytic activity">
    <reaction evidence="1">
        <text>Hydrolysis of alpha-(2-&gt;3)-, alpha-(2-&gt;6)-, alpha-(2-&gt;8)- glycosidic linkages of terminal sialic acid residues in oligosaccharides, glycoproteins, glycolipids, colominic acid and synthetic substrates.</text>
        <dbReference type="EC" id="3.2.1.18"/>
    </reaction>
</comment>
<proteinExistence type="inferred from homology"/>
<evidence type="ECO:0000259" key="4">
    <source>
        <dbReference type="Pfam" id="PF13088"/>
    </source>
</evidence>
<dbReference type="EMBL" id="JBBVGT010000002">
    <property type="protein sequence ID" value="MFB5945996.1"/>
    <property type="molecule type" value="Genomic_DNA"/>
</dbReference>
<sequence length="346" mass="38672">MNYVFEEGTYGYEVYRIPAIVKGKTGKLLAFAEARKLRSNGDSGDIDMVVKVSEDNGKTWGDMITIWDDGLNTCGNPVPIVDQEIGRIHLLLTWNHGDDRWGDLTNGRGKDTRRVFYTWSDDEGQTWEEPREITESVKDEKWDWYGTGPVHGIQISKGAQKGRLVSPNYFTVREDGIRKNYSHVIYSDDHGRTWKAGSQTIEEGVGECTVTELSDGKLMLNLRANSGTTRKFCISEDGGETWGAMKTDYNLIDPSCQGSLFTDHRDEALPLYFANAASAERKNMTVKKSLDNGKTWSAELLVHEGPSAYSDLVVTEDGKVALLYEGGIGRPYEGIALKLIDVSEFK</sequence>
<name>A0ABV5CER9_9SPHI</name>
<feature type="domain" description="Sialidase" evidence="4">
    <location>
        <begin position="26"/>
        <end position="320"/>
    </location>
</feature>
<protein>
    <recommendedName>
        <fullName evidence="3">exo-alpha-sialidase</fullName>
        <ecNumber evidence="3">3.2.1.18</ecNumber>
    </recommendedName>
</protein>
<accession>A0ABV5CER9</accession>
<dbReference type="SUPFAM" id="SSF50939">
    <property type="entry name" value="Sialidases"/>
    <property type="match status" value="1"/>
</dbReference>
<evidence type="ECO:0000256" key="1">
    <source>
        <dbReference type="ARBA" id="ARBA00000427"/>
    </source>
</evidence>
<keyword evidence="5" id="KW-0326">Glycosidase</keyword>
<evidence type="ECO:0000313" key="6">
    <source>
        <dbReference type="Proteomes" id="UP001580928"/>
    </source>
</evidence>
<dbReference type="GO" id="GO:0016798">
    <property type="term" value="F:hydrolase activity, acting on glycosyl bonds"/>
    <property type="evidence" value="ECO:0007669"/>
    <property type="project" value="UniProtKB-KW"/>
</dbReference>
<evidence type="ECO:0000256" key="2">
    <source>
        <dbReference type="ARBA" id="ARBA00009348"/>
    </source>
</evidence>
<keyword evidence="6" id="KW-1185">Reference proteome</keyword>
<evidence type="ECO:0000313" key="5">
    <source>
        <dbReference type="EMBL" id="MFB5945996.1"/>
    </source>
</evidence>
<dbReference type="Pfam" id="PF13088">
    <property type="entry name" value="BNR_2"/>
    <property type="match status" value="1"/>
</dbReference>
<gene>
    <name evidence="5" type="ORF">WKR92_09135</name>
</gene>
<keyword evidence="5" id="KW-0378">Hydrolase</keyword>
<dbReference type="InterPro" id="IPR011040">
    <property type="entry name" value="Sialidase"/>
</dbReference>